<evidence type="ECO:0000256" key="5">
    <source>
        <dbReference type="ARBA" id="ARBA00022917"/>
    </source>
</evidence>
<dbReference type="InterPro" id="IPR004115">
    <property type="entry name" value="GAD-like_sf"/>
</dbReference>
<feature type="domain" description="Aminoacyl-transfer RNA synthetases class-II family profile" evidence="8">
    <location>
        <begin position="157"/>
        <end position="562"/>
    </location>
</feature>
<dbReference type="CDD" id="cd00777">
    <property type="entry name" value="AspRS_core"/>
    <property type="match status" value="1"/>
</dbReference>
<feature type="binding site" evidence="7">
    <location>
        <position position="228"/>
    </location>
    <ligand>
        <name>L-aspartate</name>
        <dbReference type="ChEBI" id="CHEBI:29991"/>
    </ligand>
</feature>
<dbReference type="Proteomes" id="UP000189670">
    <property type="component" value="Unassembled WGS sequence"/>
</dbReference>
<dbReference type="InterPro" id="IPR012340">
    <property type="entry name" value="NA-bd_OB-fold"/>
</dbReference>
<feature type="region of interest" description="Aspartate" evidence="7">
    <location>
        <begin position="206"/>
        <end position="209"/>
    </location>
</feature>
<dbReference type="InterPro" id="IPR004365">
    <property type="entry name" value="NA-bd_OB_tRNA"/>
</dbReference>
<dbReference type="PRINTS" id="PR01042">
    <property type="entry name" value="TRNASYNTHASP"/>
</dbReference>
<evidence type="ECO:0000313" key="9">
    <source>
        <dbReference type="EMBL" id="ETR72210.1"/>
    </source>
</evidence>
<evidence type="ECO:0000256" key="6">
    <source>
        <dbReference type="ARBA" id="ARBA00023146"/>
    </source>
</evidence>
<evidence type="ECO:0000256" key="7">
    <source>
        <dbReference type="HAMAP-Rule" id="MF_00044"/>
    </source>
</evidence>
<sequence>MLDILAEMRRTHHCNALTVKDVGKEVSLAGWVHRRRDHGGVIFVDLRDREGITQVVFNPEVDHSIHERAQVLRNEYVIAVKGTVSKRPEGMINENLYTGDIEIMVSTLKILNAAKTPPFMIEDSIDVSEAVRLNARHIDLRRPHLQKNIILRHRTAQTVREYLNNLGFLDIETPFLTRSTPEGARDYLVPSRINEGHFYALPQSPQLFKQLLMIAGYDKYYQIVRCFRDEDLRADRQPEFTQIDIEMSFVGENNIMAMAEGMVRTIFKNVLGIDLPGPFPQMTYAESIDRFGLDRPDLRFGLELCDISDIVKNSGFKVFSQVVKNGGIVKALNAKGCIHFSRKDIDDLTEFVAIYRAKGLAWIKVKENEWQSPITKFFSDEEKEKIKARTNMEPGDLIFFVADHPKITNDALGYLRNHLGKKLELINQDDYKFVWITEFPLMEYNDLDKRYQALHHPFTAPMEEDYERLEKNPLATRSRAYDMVLNGIEIGGGSIRIHQREIQERVFKALGLSEDEYNQKFGFFLDALDSGAPPHGGIAFGFDRLVMLLCNQPSIRDIIAFPKTQKATCLLTQAPSEATFEQLDELSIRLKQKKQE</sequence>
<protein>
    <recommendedName>
        <fullName evidence="7">Aspartate--tRNA(Asp/Asn) ligase</fullName>
        <ecNumber evidence="7">6.1.1.23</ecNumber>
    </recommendedName>
    <alternativeName>
        <fullName evidence="7">Aspartyl-tRNA synthetase</fullName>
        <shortName evidence="7">AspRS</shortName>
    </alternativeName>
    <alternativeName>
        <fullName evidence="7">Non-discriminating aspartyl-tRNA synthetase</fullName>
        <shortName evidence="7">ND-AspRS</shortName>
    </alternativeName>
</protein>
<feature type="binding site" evidence="7">
    <location>
        <position position="182"/>
    </location>
    <ligand>
        <name>L-aspartate</name>
        <dbReference type="ChEBI" id="CHEBI:29991"/>
    </ligand>
</feature>
<dbReference type="Pfam" id="PF02938">
    <property type="entry name" value="GAD"/>
    <property type="match status" value="1"/>
</dbReference>
<dbReference type="PROSITE" id="PS50862">
    <property type="entry name" value="AA_TRNA_LIGASE_II"/>
    <property type="match status" value="1"/>
</dbReference>
<dbReference type="GO" id="GO:0003676">
    <property type="term" value="F:nucleic acid binding"/>
    <property type="evidence" value="ECO:0007669"/>
    <property type="project" value="InterPro"/>
</dbReference>
<dbReference type="SUPFAM" id="SSF50249">
    <property type="entry name" value="Nucleic acid-binding proteins"/>
    <property type="match status" value="1"/>
</dbReference>
<feature type="site" description="Important for tRNA non-discrimination" evidence="7">
    <location>
        <position position="90"/>
    </location>
</feature>
<dbReference type="SUPFAM" id="SSF55261">
    <property type="entry name" value="GAD domain-like"/>
    <property type="match status" value="1"/>
</dbReference>
<dbReference type="InterPro" id="IPR029351">
    <property type="entry name" value="GAD_dom"/>
</dbReference>
<dbReference type="InterPro" id="IPR004524">
    <property type="entry name" value="Asp-tRNA-ligase_1"/>
</dbReference>
<dbReference type="GO" id="GO:0050560">
    <property type="term" value="F:aspartate-tRNA(Asn) ligase activity"/>
    <property type="evidence" value="ECO:0007669"/>
    <property type="project" value="UniProtKB-EC"/>
</dbReference>
<dbReference type="PANTHER" id="PTHR22594:SF5">
    <property type="entry name" value="ASPARTATE--TRNA LIGASE, MITOCHONDRIAL"/>
    <property type="match status" value="1"/>
</dbReference>
<evidence type="ECO:0000313" key="10">
    <source>
        <dbReference type="Proteomes" id="UP000189670"/>
    </source>
</evidence>
<dbReference type="EMBL" id="ATBP01000172">
    <property type="protein sequence ID" value="ETR72210.1"/>
    <property type="molecule type" value="Genomic_DNA"/>
</dbReference>
<evidence type="ECO:0000256" key="3">
    <source>
        <dbReference type="ARBA" id="ARBA00022741"/>
    </source>
</evidence>
<evidence type="ECO:0000256" key="1">
    <source>
        <dbReference type="ARBA" id="ARBA00006303"/>
    </source>
</evidence>
<comment type="subcellular location">
    <subcellularLocation>
        <location evidence="7">Cytoplasm</location>
    </subcellularLocation>
</comment>
<name>A0A1V1PBM8_9BACT</name>
<dbReference type="NCBIfam" id="NF001750">
    <property type="entry name" value="PRK00476.1"/>
    <property type="match status" value="1"/>
</dbReference>
<feature type="binding site" evidence="7">
    <location>
        <position position="237"/>
    </location>
    <ligand>
        <name>ATP</name>
        <dbReference type="ChEBI" id="CHEBI:30616"/>
    </ligand>
</feature>
<keyword evidence="6 7" id="KW-0030">Aminoacyl-tRNA synthetase</keyword>
<keyword evidence="7" id="KW-0963">Cytoplasm</keyword>
<keyword evidence="2 7" id="KW-0436">Ligase</keyword>
<evidence type="ECO:0000259" key="8">
    <source>
        <dbReference type="PROSITE" id="PS50862"/>
    </source>
</evidence>
<dbReference type="PANTHER" id="PTHR22594">
    <property type="entry name" value="ASPARTYL/LYSYL-TRNA SYNTHETASE"/>
    <property type="match status" value="1"/>
</dbReference>
<dbReference type="SUPFAM" id="SSF55681">
    <property type="entry name" value="Class II aaRS and biotin synthetases"/>
    <property type="match status" value="1"/>
</dbReference>
<evidence type="ECO:0000256" key="2">
    <source>
        <dbReference type="ARBA" id="ARBA00022598"/>
    </source>
</evidence>
<accession>A0A1V1PBM8</accession>
<keyword evidence="3 7" id="KW-0547">Nucleotide-binding</keyword>
<comment type="caution">
    <text evidence="9">The sequence shown here is derived from an EMBL/GenBank/DDBJ whole genome shotgun (WGS) entry which is preliminary data.</text>
</comment>
<comment type="subunit">
    <text evidence="7">Homodimer.</text>
</comment>
<dbReference type="Pfam" id="PF00152">
    <property type="entry name" value="tRNA-synt_2"/>
    <property type="match status" value="1"/>
</dbReference>
<dbReference type="Gene3D" id="3.30.930.10">
    <property type="entry name" value="Bira Bifunctional Protein, Domain 2"/>
    <property type="match status" value="1"/>
</dbReference>
<dbReference type="InterPro" id="IPR004364">
    <property type="entry name" value="Aa-tRNA-synt_II"/>
</dbReference>
<comment type="catalytic activity">
    <reaction evidence="7">
        <text>tRNA(Asx) + L-aspartate + ATP = L-aspartyl-tRNA(Asx) + AMP + diphosphate</text>
        <dbReference type="Rhea" id="RHEA:18349"/>
        <dbReference type="Rhea" id="RHEA-COMP:9710"/>
        <dbReference type="Rhea" id="RHEA-COMP:9711"/>
        <dbReference type="ChEBI" id="CHEBI:29991"/>
        <dbReference type="ChEBI" id="CHEBI:30616"/>
        <dbReference type="ChEBI" id="CHEBI:33019"/>
        <dbReference type="ChEBI" id="CHEBI:78442"/>
        <dbReference type="ChEBI" id="CHEBI:78516"/>
        <dbReference type="ChEBI" id="CHEBI:456215"/>
        <dbReference type="EC" id="6.1.1.23"/>
    </reaction>
</comment>
<dbReference type="GO" id="GO:0005737">
    <property type="term" value="C:cytoplasm"/>
    <property type="evidence" value="ECO:0007669"/>
    <property type="project" value="UniProtKB-SubCell"/>
</dbReference>
<dbReference type="Gene3D" id="2.40.50.140">
    <property type="entry name" value="Nucleic acid-binding proteins"/>
    <property type="match status" value="1"/>
</dbReference>
<proteinExistence type="inferred from homology"/>
<dbReference type="InterPro" id="IPR047089">
    <property type="entry name" value="Asp-tRNA-ligase_1_N"/>
</dbReference>
<feature type="site" description="Important for tRNA non-discrimination" evidence="7">
    <location>
        <position position="38"/>
    </location>
</feature>
<dbReference type="InterPro" id="IPR045864">
    <property type="entry name" value="aa-tRNA-synth_II/BPL/LPL"/>
</dbReference>
<organism evidence="9 10">
    <name type="scientific">Candidatus Magnetoglobus multicellularis str. Araruama</name>
    <dbReference type="NCBI Taxonomy" id="890399"/>
    <lineage>
        <taxon>Bacteria</taxon>
        <taxon>Pseudomonadati</taxon>
        <taxon>Thermodesulfobacteriota</taxon>
        <taxon>Desulfobacteria</taxon>
        <taxon>Desulfobacterales</taxon>
        <taxon>Desulfobacteraceae</taxon>
        <taxon>Candidatus Magnetoglobus</taxon>
    </lineage>
</organism>
<dbReference type="CDD" id="cd04317">
    <property type="entry name" value="EcAspRS_like_N"/>
    <property type="match status" value="1"/>
</dbReference>
<keyword evidence="5 7" id="KW-0648">Protein biosynthesis</keyword>
<feature type="binding site" evidence="7">
    <location>
        <position position="455"/>
    </location>
    <ligand>
        <name>L-aspartate</name>
        <dbReference type="ChEBI" id="CHEBI:29991"/>
    </ligand>
</feature>
<dbReference type="AlphaFoldDB" id="A0A1V1PBM8"/>
<comment type="similarity">
    <text evidence="1 7">Belongs to the class-II aminoacyl-tRNA synthetase family. Type 1 subfamily.</text>
</comment>
<feature type="binding site" evidence="7">
    <location>
        <begin position="541"/>
        <end position="544"/>
    </location>
    <ligand>
        <name>ATP</name>
        <dbReference type="ChEBI" id="CHEBI:30616"/>
    </ligand>
</feature>
<feature type="binding site" evidence="7">
    <location>
        <position position="496"/>
    </location>
    <ligand>
        <name>L-aspartate</name>
        <dbReference type="ChEBI" id="CHEBI:29991"/>
    </ligand>
</feature>
<dbReference type="GO" id="GO:0006422">
    <property type="term" value="P:aspartyl-tRNA aminoacylation"/>
    <property type="evidence" value="ECO:0007669"/>
    <property type="project" value="UniProtKB-UniRule"/>
</dbReference>
<dbReference type="Gene3D" id="3.30.1360.30">
    <property type="entry name" value="GAD-like domain"/>
    <property type="match status" value="1"/>
</dbReference>
<dbReference type="EC" id="6.1.1.23" evidence="7"/>
<gene>
    <name evidence="7 9" type="primary">aspS</name>
    <name evidence="9" type="ORF">OMM_07638</name>
</gene>
<evidence type="ECO:0000256" key="4">
    <source>
        <dbReference type="ARBA" id="ARBA00022840"/>
    </source>
</evidence>
<dbReference type="InterPro" id="IPR047090">
    <property type="entry name" value="AspRS_core"/>
</dbReference>
<dbReference type="HAMAP" id="MF_00044">
    <property type="entry name" value="Asp_tRNA_synth_type1"/>
    <property type="match status" value="1"/>
</dbReference>
<feature type="binding site" evidence="7">
    <location>
        <position position="489"/>
    </location>
    <ligand>
        <name>ATP</name>
        <dbReference type="ChEBI" id="CHEBI:30616"/>
    </ligand>
</feature>
<reference evidence="10" key="1">
    <citation type="submission" date="2012-11" db="EMBL/GenBank/DDBJ databases">
        <authorList>
            <person name="Lucero-Rivera Y.E."/>
            <person name="Tovar-Ramirez D."/>
        </authorList>
    </citation>
    <scope>NUCLEOTIDE SEQUENCE [LARGE SCALE GENOMIC DNA]</scope>
    <source>
        <strain evidence="10">Araruama</strain>
    </source>
</reference>
<feature type="binding site" evidence="7">
    <location>
        <begin position="228"/>
        <end position="230"/>
    </location>
    <ligand>
        <name>ATP</name>
        <dbReference type="ChEBI" id="CHEBI:30616"/>
    </ligand>
</feature>
<keyword evidence="4 7" id="KW-0067">ATP-binding</keyword>
<comment type="function">
    <text evidence="7">Aspartyl-tRNA synthetase with relaxed tRNA specificity since it is able to aspartylate not only its cognate tRNA(Asp) but also tRNA(Asn). Reaction proceeds in two steps: L-aspartate is first activated by ATP to form Asp-AMP and then transferred to the acceptor end of tRNA(Asp/Asn).</text>
</comment>
<dbReference type="GO" id="GO:0004815">
    <property type="term" value="F:aspartate-tRNA ligase activity"/>
    <property type="evidence" value="ECO:0007669"/>
    <property type="project" value="UniProtKB-UniRule"/>
</dbReference>
<dbReference type="InterPro" id="IPR002312">
    <property type="entry name" value="Asp/Asn-tRNA-synth_IIb"/>
</dbReference>
<dbReference type="GO" id="GO:0005524">
    <property type="term" value="F:ATP binding"/>
    <property type="evidence" value="ECO:0007669"/>
    <property type="project" value="UniProtKB-UniRule"/>
</dbReference>
<dbReference type="NCBIfam" id="TIGR00459">
    <property type="entry name" value="aspS_bact"/>
    <property type="match status" value="1"/>
</dbReference>
<dbReference type="Pfam" id="PF01336">
    <property type="entry name" value="tRNA_anti-codon"/>
    <property type="match status" value="1"/>
</dbReference>
<dbReference type="InterPro" id="IPR006195">
    <property type="entry name" value="aa-tRNA-synth_II"/>
</dbReference>